<evidence type="ECO:0000259" key="2">
    <source>
        <dbReference type="Pfam" id="PF13649"/>
    </source>
</evidence>
<dbReference type="CDD" id="cd02440">
    <property type="entry name" value="AdoMet_MTases"/>
    <property type="match status" value="1"/>
</dbReference>
<dbReference type="AlphaFoldDB" id="A0A1F6M466"/>
<evidence type="ECO:0000256" key="1">
    <source>
        <dbReference type="ARBA" id="ARBA00022679"/>
    </source>
</evidence>
<organism evidence="3 4">
    <name type="scientific">Candidatus Magasanikbacteria bacterium RIFCSPHIGHO2_02_FULL_41_13</name>
    <dbReference type="NCBI Taxonomy" id="1798676"/>
    <lineage>
        <taxon>Bacteria</taxon>
        <taxon>Candidatus Magasanikiibacteriota</taxon>
    </lineage>
</organism>
<dbReference type="PANTHER" id="PTHR43861">
    <property type="entry name" value="TRANS-ACONITATE 2-METHYLTRANSFERASE-RELATED"/>
    <property type="match status" value="1"/>
</dbReference>
<dbReference type="GO" id="GO:0016740">
    <property type="term" value="F:transferase activity"/>
    <property type="evidence" value="ECO:0007669"/>
    <property type="project" value="UniProtKB-KW"/>
</dbReference>
<sequence>MKNLVKKIINNKSVLKVLFRFFTYVHNKAYVALSTIAILQNNGVHPKHRILNYHKFFVDHIEPSDSILDIGCAHGNNAADIATKAKEVIGIDIEQKYIDVAKKRFQRPNVTYIVGDATTYNFGKKFDKVILSNVLEHIEDRVEFLQKLHPLTDTILFRVPLITRDWLPVYKKEQGVESRLDLTHFTEYTVEQAKSELASSGWKFAEYSINFGEIWGVLIPVDTK</sequence>
<keyword evidence="1" id="KW-0808">Transferase</keyword>
<name>A0A1F6M466_9BACT</name>
<proteinExistence type="predicted"/>
<dbReference type="Gene3D" id="3.40.50.150">
    <property type="entry name" value="Vaccinia Virus protein VP39"/>
    <property type="match status" value="1"/>
</dbReference>
<evidence type="ECO:0000313" key="4">
    <source>
        <dbReference type="Proteomes" id="UP000178742"/>
    </source>
</evidence>
<reference evidence="3 4" key="1">
    <citation type="journal article" date="2016" name="Nat. Commun.">
        <title>Thousands of microbial genomes shed light on interconnected biogeochemical processes in an aquifer system.</title>
        <authorList>
            <person name="Anantharaman K."/>
            <person name="Brown C.T."/>
            <person name="Hug L.A."/>
            <person name="Sharon I."/>
            <person name="Castelle C.J."/>
            <person name="Probst A.J."/>
            <person name="Thomas B.C."/>
            <person name="Singh A."/>
            <person name="Wilkins M.J."/>
            <person name="Karaoz U."/>
            <person name="Brodie E.L."/>
            <person name="Williams K.H."/>
            <person name="Hubbard S.S."/>
            <person name="Banfield J.F."/>
        </authorList>
    </citation>
    <scope>NUCLEOTIDE SEQUENCE [LARGE SCALE GENOMIC DNA]</scope>
</reference>
<evidence type="ECO:0000313" key="3">
    <source>
        <dbReference type="EMBL" id="OGH66451.1"/>
    </source>
</evidence>
<dbReference type="STRING" id="1798676.A3B90_00375"/>
<dbReference type="SUPFAM" id="SSF53335">
    <property type="entry name" value="S-adenosyl-L-methionine-dependent methyltransferases"/>
    <property type="match status" value="1"/>
</dbReference>
<protein>
    <recommendedName>
        <fullName evidence="2">Methyltransferase domain-containing protein</fullName>
    </recommendedName>
</protein>
<dbReference type="EMBL" id="MFPX01000018">
    <property type="protein sequence ID" value="OGH66451.1"/>
    <property type="molecule type" value="Genomic_DNA"/>
</dbReference>
<accession>A0A1F6M466</accession>
<dbReference type="Pfam" id="PF13649">
    <property type="entry name" value="Methyltransf_25"/>
    <property type="match status" value="1"/>
</dbReference>
<dbReference type="Proteomes" id="UP000178742">
    <property type="component" value="Unassembled WGS sequence"/>
</dbReference>
<dbReference type="InterPro" id="IPR029063">
    <property type="entry name" value="SAM-dependent_MTases_sf"/>
</dbReference>
<dbReference type="InterPro" id="IPR041698">
    <property type="entry name" value="Methyltransf_25"/>
</dbReference>
<comment type="caution">
    <text evidence="3">The sequence shown here is derived from an EMBL/GenBank/DDBJ whole genome shotgun (WGS) entry which is preliminary data.</text>
</comment>
<feature type="domain" description="Methyltransferase" evidence="2">
    <location>
        <begin position="67"/>
        <end position="149"/>
    </location>
</feature>
<gene>
    <name evidence="3" type="ORF">A3B90_00375</name>
</gene>